<comment type="subcellular location">
    <subcellularLocation>
        <location evidence="1">Membrane</location>
        <topology evidence="1">Multi-pass membrane protein</topology>
    </subcellularLocation>
</comment>
<evidence type="ECO:0000259" key="9">
    <source>
        <dbReference type="PROSITE" id="PS50262"/>
    </source>
</evidence>
<evidence type="ECO:0000256" key="1">
    <source>
        <dbReference type="ARBA" id="ARBA00004141"/>
    </source>
</evidence>
<evidence type="ECO:0000256" key="7">
    <source>
        <dbReference type="ARBA" id="ARBA00023224"/>
    </source>
</evidence>
<feature type="transmembrane region" description="Helical" evidence="8">
    <location>
        <begin position="136"/>
        <end position="157"/>
    </location>
</feature>
<evidence type="ECO:0000313" key="10">
    <source>
        <dbReference type="EMBL" id="CAH3159565.1"/>
    </source>
</evidence>
<feature type="transmembrane region" description="Helical" evidence="8">
    <location>
        <begin position="102"/>
        <end position="124"/>
    </location>
</feature>
<evidence type="ECO:0000256" key="8">
    <source>
        <dbReference type="SAM" id="Phobius"/>
    </source>
</evidence>
<feature type="transmembrane region" description="Helical" evidence="8">
    <location>
        <begin position="186"/>
        <end position="209"/>
    </location>
</feature>
<dbReference type="Proteomes" id="UP001159428">
    <property type="component" value="Unassembled WGS sequence"/>
</dbReference>
<name>A0AAU9XV25_9CNID</name>
<dbReference type="PANTHER" id="PTHR45695:SF9">
    <property type="entry name" value="LEUCOKININ RECEPTOR"/>
    <property type="match status" value="1"/>
</dbReference>
<dbReference type="CDD" id="cd00637">
    <property type="entry name" value="7tm_classA_rhodopsin-like"/>
    <property type="match status" value="1"/>
</dbReference>
<keyword evidence="4" id="KW-0297">G-protein coupled receptor</keyword>
<keyword evidence="5 8" id="KW-0472">Membrane</keyword>
<keyword evidence="11" id="KW-1185">Reference proteome</keyword>
<protein>
    <recommendedName>
        <fullName evidence="9">G-protein coupled receptors family 1 profile domain-containing protein</fullName>
    </recommendedName>
</protein>
<dbReference type="PROSITE" id="PS50262">
    <property type="entry name" value="G_PROTEIN_RECEP_F1_2"/>
    <property type="match status" value="1"/>
</dbReference>
<keyword evidence="7" id="KW-0807">Transducer</keyword>
<dbReference type="AlphaFoldDB" id="A0AAU9XV25"/>
<dbReference type="GO" id="GO:0004930">
    <property type="term" value="F:G protein-coupled receptor activity"/>
    <property type="evidence" value="ECO:0007669"/>
    <property type="project" value="UniProtKB-KW"/>
</dbReference>
<dbReference type="EMBL" id="CALNXJ010000072">
    <property type="protein sequence ID" value="CAH3159565.1"/>
    <property type="molecule type" value="Genomic_DNA"/>
</dbReference>
<keyword evidence="2 8" id="KW-0812">Transmembrane</keyword>
<gene>
    <name evidence="10" type="ORF">PMEA_00032018</name>
</gene>
<feature type="transmembrane region" description="Helical" evidence="8">
    <location>
        <begin position="60"/>
        <end position="82"/>
    </location>
</feature>
<dbReference type="SUPFAM" id="SSF81321">
    <property type="entry name" value="Family A G protein-coupled receptor-like"/>
    <property type="match status" value="1"/>
</dbReference>
<dbReference type="PRINTS" id="PR00237">
    <property type="entry name" value="GPCRRHODOPSN"/>
</dbReference>
<feature type="non-terminal residue" evidence="10">
    <location>
        <position position="1"/>
    </location>
</feature>
<dbReference type="Pfam" id="PF00001">
    <property type="entry name" value="7tm_1"/>
    <property type="match status" value="1"/>
</dbReference>
<accession>A0AAU9XV25</accession>
<dbReference type="InterPro" id="IPR000276">
    <property type="entry name" value="GPCR_Rhodpsn"/>
</dbReference>
<evidence type="ECO:0000256" key="2">
    <source>
        <dbReference type="ARBA" id="ARBA00022692"/>
    </source>
</evidence>
<feature type="transmembrane region" description="Helical" evidence="8">
    <location>
        <begin position="275"/>
        <end position="294"/>
    </location>
</feature>
<dbReference type="Gene3D" id="1.20.1070.10">
    <property type="entry name" value="Rhodopsin 7-helix transmembrane proteins"/>
    <property type="match status" value="1"/>
</dbReference>
<comment type="caution">
    <text evidence="10">The sequence shown here is derived from an EMBL/GenBank/DDBJ whole genome shotgun (WGS) entry which is preliminary data.</text>
</comment>
<dbReference type="GO" id="GO:0005886">
    <property type="term" value="C:plasma membrane"/>
    <property type="evidence" value="ECO:0007669"/>
    <property type="project" value="TreeGrafter"/>
</dbReference>
<keyword evidence="3 8" id="KW-1133">Transmembrane helix</keyword>
<evidence type="ECO:0000256" key="5">
    <source>
        <dbReference type="ARBA" id="ARBA00023136"/>
    </source>
</evidence>
<evidence type="ECO:0000313" key="11">
    <source>
        <dbReference type="Proteomes" id="UP001159428"/>
    </source>
</evidence>
<feature type="transmembrane region" description="Helical" evidence="8">
    <location>
        <begin position="17"/>
        <end position="39"/>
    </location>
</feature>
<dbReference type="InterPro" id="IPR017452">
    <property type="entry name" value="GPCR_Rhodpsn_7TM"/>
</dbReference>
<evidence type="ECO:0000256" key="4">
    <source>
        <dbReference type="ARBA" id="ARBA00023040"/>
    </source>
</evidence>
<dbReference type="FunFam" id="1.20.1070.10:FF:000291">
    <property type="entry name" value="Predicted protein"/>
    <property type="match status" value="1"/>
</dbReference>
<proteinExistence type="predicted"/>
<feature type="domain" description="G-protein coupled receptors family 1 profile" evidence="9">
    <location>
        <begin position="30"/>
        <end position="294"/>
    </location>
</feature>
<evidence type="ECO:0000256" key="3">
    <source>
        <dbReference type="ARBA" id="ARBA00022989"/>
    </source>
</evidence>
<keyword evidence="6" id="KW-0675">Receptor</keyword>
<organism evidence="10 11">
    <name type="scientific">Pocillopora meandrina</name>
    <dbReference type="NCBI Taxonomy" id="46732"/>
    <lineage>
        <taxon>Eukaryota</taxon>
        <taxon>Metazoa</taxon>
        <taxon>Cnidaria</taxon>
        <taxon>Anthozoa</taxon>
        <taxon>Hexacorallia</taxon>
        <taxon>Scleractinia</taxon>
        <taxon>Astrocoeniina</taxon>
        <taxon>Pocilloporidae</taxon>
        <taxon>Pocillopora</taxon>
    </lineage>
</organism>
<evidence type="ECO:0000256" key="6">
    <source>
        <dbReference type="ARBA" id="ARBA00023170"/>
    </source>
</evidence>
<dbReference type="PANTHER" id="PTHR45695">
    <property type="entry name" value="LEUCOKININ RECEPTOR-RELATED"/>
    <property type="match status" value="1"/>
</dbReference>
<feature type="transmembrane region" description="Helical" evidence="8">
    <location>
        <begin position="237"/>
        <end position="255"/>
    </location>
</feature>
<reference evidence="10 11" key="1">
    <citation type="submission" date="2022-05" db="EMBL/GenBank/DDBJ databases">
        <authorList>
            <consortium name="Genoscope - CEA"/>
            <person name="William W."/>
        </authorList>
    </citation>
    <scope>NUCLEOTIDE SEQUENCE [LARGE SCALE GENOMIC DNA]</scope>
</reference>
<sequence length="355" mass="40267">GNQAVAQEPLISTVFKVLALVIVIILSLVGNFLTIGSIYQNVNKRMRTLSNYLIVNLSTADLLITICNMPRMILILLVGFEWRIGGNFGLLLCKITSTVPSLSLLVSTSSFVFIALDRFLAVFFPLRRPMTRNVMVAIIAFTWILPCCSYSLLFHYATLKDIYGKTYCVTSIETDLLKTPELFRTFFILDFIIMSGIPIAAATTFYTAIGLKMCTRVTPGIQTASDATRNRMVSRKVISMLVAVLIAFCICWIPTWASLACLYLPQRGFCNSYDFFYFKFFMSYFNSAVTPYIYPVFNQNFREGYLYILTQITGRCCFWKMCRCCSYAQVPPQQEEKPGTTASRTERLCLNTTEL</sequence>